<dbReference type="PANTHER" id="PTHR47893:SF1">
    <property type="entry name" value="REGULATORY PROTEIN PCHR"/>
    <property type="match status" value="1"/>
</dbReference>
<dbReference type="InterPro" id="IPR009057">
    <property type="entry name" value="Homeodomain-like_sf"/>
</dbReference>
<dbReference type="RefSeq" id="WP_069444495.1">
    <property type="nucleotide sequence ID" value="NZ_LPWE01000011.1"/>
</dbReference>
<keyword evidence="2" id="KW-0238">DNA-binding</keyword>
<dbReference type="PROSITE" id="PS00041">
    <property type="entry name" value="HTH_ARAC_FAMILY_1"/>
    <property type="match status" value="1"/>
</dbReference>
<evidence type="ECO:0000256" key="3">
    <source>
        <dbReference type="ARBA" id="ARBA00023163"/>
    </source>
</evidence>
<dbReference type="Proteomes" id="UP000094172">
    <property type="component" value="Unassembled WGS sequence"/>
</dbReference>
<evidence type="ECO:0000259" key="4">
    <source>
        <dbReference type="PROSITE" id="PS01124"/>
    </source>
</evidence>
<keyword evidence="6" id="KW-1185">Reference proteome</keyword>
<dbReference type="Pfam" id="PF12833">
    <property type="entry name" value="HTH_18"/>
    <property type="match status" value="1"/>
</dbReference>
<dbReference type="Gene3D" id="1.10.10.60">
    <property type="entry name" value="Homeodomain-like"/>
    <property type="match status" value="1"/>
</dbReference>
<evidence type="ECO:0000313" key="5">
    <source>
        <dbReference type="EMBL" id="ODR95204.1"/>
    </source>
</evidence>
<keyword evidence="1" id="KW-0805">Transcription regulation</keyword>
<feature type="domain" description="HTH araC/xylS-type" evidence="4">
    <location>
        <begin position="184"/>
        <end position="281"/>
    </location>
</feature>
<dbReference type="SUPFAM" id="SSF46689">
    <property type="entry name" value="Homeodomain-like"/>
    <property type="match status" value="2"/>
</dbReference>
<proteinExistence type="predicted"/>
<dbReference type="GO" id="GO:0003700">
    <property type="term" value="F:DNA-binding transcription factor activity"/>
    <property type="evidence" value="ECO:0007669"/>
    <property type="project" value="InterPro"/>
</dbReference>
<dbReference type="InterPro" id="IPR053142">
    <property type="entry name" value="PchR_regulatory_protein"/>
</dbReference>
<dbReference type="AlphaFoldDB" id="A0A1E3VNV4"/>
<evidence type="ECO:0000313" key="6">
    <source>
        <dbReference type="Proteomes" id="UP000094172"/>
    </source>
</evidence>
<name>A0A1E3VNV4_9HYPH</name>
<reference evidence="5 6" key="1">
    <citation type="journal article" date="2016" name="Environ. Microbiol.">
        <title>New Methyloceanibacter diversity from North Sea sediments includes methanotroph containing solely the soluble methane monooxygenase.</title>
        <authorList>
            <person name="Vekeman B."/>
            <person name="Kerckhof F.M."/>
            <person name="Cremers G."/>
            <person name="de Vos P."/>
            <person name="Vandamme P."/>
            <person name="Boon N."/>
            <person name="Op den Camp H.J."/>
            <person name="Heylen K."/>
        </authorList>
    </citation>
    <scope>NUCLEOTIDE SEQUENCE [LARGE SCALE GENOMIC DNA]</scope>
    <source>
        <strain evidence="5 6">R-67176</strain>
    </source>
</reference>
<keyword evidence="3" id="KW-0804">Transcription</keyword>
<dbReference type="PROSITE" id="PS01124">
    <property type="entry name" value="HTH_ARAC_FAMILY_2"/>
    <property type="match status" value="1"/>
</dbReference>
<dbReference type="EMBL" id="LPWE01000011">
    <property type="protein sequence ID" value="ODR95204.1"/>
    <property type="molecule type" value="Genomic_DNA"/>
</dbReference>
<dbReference type="GO" id="GO:0043565">
    <property type="term" value="F:sequence-specific DNA binding"/>
    <property type="evidence" value="ECO:0007669"/>
    <property type="project" value="InterPro"/>
</dbReference>
<dbReference type="InterPro" id="IPR018062">
    <property type="entry name" value="HTH_AraC-typ_CS"/>
</dbReference>
<protein>
    <recommendedName>
        <fullName evidence="4">HTH araC/xylS-type domain-containing protein</fullName>
    </recommendedName>
</protein>
<comment type="caution">
    <text evidence="5">The sequence shown here is derived from an EMBL/GenBank/DDBJ whole genome shotgun (WGS) entry which is preliminary data.</text>
</comment>
<gene>
    <name evidence="5" type="ORF">AUC70_05760</name>
</gene>
<dbReference type="STRING" id="1774970.AUC70_05760"/>
<evidence type="ECO:0000256" key="2">
    <source>
        <dbReference type="ARBA" id="ARBA00023125"/>
    </source>
</evidence>
<dbReference type="SMART" id="SM00342">
    <property type="entry name" value="HTH_ARAC"/>
    <property type="match status" value="1"/>
</dbReference>
<dbReference type="InterPro" id="IPR018060">
    <property type="entry name" value="HTH_AraC"/>
</dbReference>
<organism evidence="5 6">
    <name type="scientific">Methyloceanibacter stevinii</name>
    <dbReference type="NCBI Taxonomy" id="1774970"/>
    <lineage>
        <taxon>Bacteria</taxon>
        <taxon>Pseudomonadati</taxon>
        <taxon>Pseudomonadota</taxon>
        <taxon>Alphaproteobacteria</taxon>
        <taxon>Hyphomicrobiales</taxon>
        <taxon>Hyphomicrobiaceae</taxon>
        <taxon>Methyloceanibacter</taxon>
    </lineage>
</organism>
<dbReference type="PANTHER" id="PTHR47893">
    <property type="entry name" value="REGULATORY PROTEIN PCHR"/>
    <property type="match status" value="1"/>
</dbReference>
<evidence type="ECO:0000256" key="1">
    <source>
        <dbReference type="ARBA" id="ARBA00023015"/>
    </source>
</evidence>
<accession>A0A1E3VNV4</accession>
<sequence length="286" mass="31036">MIECIQSTGLEVSLSKSDHKVGEDWTNTVPTGLWCGAMAQGAVATVSDRHGRQEWFDGPKNAICKILLDEEIDAQHLPLRDGTMLAAFVRVLPEALSETVGPEWLATIEMATPSARRIEGTIGSTLAWQMLGCPLSGAARRLYLTGKAMELVSVVLDACVRLDEAGQRGEGSSGLPSKDIRRLYEARAILIENLENPPTVPALARAVGLNARKLGMGFKELFGSSVYAFVKNRRLEHAHLLLQNGDVNVAQAAYACGYQPAHFSAAFRQRFGIPPSALMLGRKRPV</sequence>